<dbReference type="Proteomes" id="UP000671862">
    <property type="component" value="Chromosome"/>
</dbReference>
<accession>A0ABX7S4Q9</accession>
<gene>
    <name evidence="1" type="ORF">JYK00_06695</name>
</gene>
<proteinExistence type="predicted"/>
<dbReference type="EMBL" id="CP071446">
    <property type="protein sequence ID" value="QTA37422.1"/>
    <property type="molecule type" value="Genomic_DNA"/>
</dbReference>
<reference evidence="1 2" key="1">
    <citation type="submission" date="2021-03" db="EMBL/GenBank/DDBJ databases">
        <title>Thermosipho ferrireducens sp.nov., an anaerobic thermophilic iron-reducing bacterium isolated from a deep-sea hydrothermal sulfide deposits.</title>
        <authorList>
            <person name="Zeng X."/>
            <person name="Chen Y."/>
            <person name="Shao Z."/>
        </authorList>
    </citation>
    <scope>NUCLEOTIDE SEQUENCE [LARGE SCALE GENOMIC DNA]</scope>
    <source>
        <strain evidence="1 2">JL129W03</strain>
    </source>
</reference>
<sequence>MKTIKDYIKEIFNPLEIYFKENRYTIIVEDDKGIREKLGFFAETISGLEENLSIAVMTKKEYEHIKKGELGEKIL</sequence>
<protein>
    <submittedName>
        <fullName evidence="1">Uncharacterized protein</fullName>
    </submittedName>
</protein>
<keyword evidence="2" id="KW-1185">Reference proteome</keyword>
<evidence type="ECO:0000313" key="2">
    <source>
        <dbReference type="Proteomes" id="UP000671862"/>
    </source>
</evidence>
<evidence type="ECO:0000313" key="1">
    <source>
        <dbReference type="EMBL" id="QTA37422.1"/>
    </source>
</evidence>
<dbReference type="RefSeq" id="WP_207566147.1">
    <property type="nucleotide sequence ID" value="NZ_CP071446.1"/>
</dbReference>
<name>A0ABX7S4Q9_9BACT</name>
<organism evidence="1 2">
    <name type="scientific">Thermosipho ferrireducens</name>
    <dbReference type="NCBI Taxonomy" id="2571116"/>
    <lineage>
        <taxon>Bacteria</taxon>
        <taxon>Thermotogati</taxon>
        <taxon>Thermotogota</taxon>
        <taxon>Thermotogae</taxon>
        <taxon>Thermotogales</taxon>
        <taxon>Fervidobacteriaceae</taxon>
        <taxon>Thermosipho</taxon>
    </lineage>
</organism>